<name>A0A2J8NI95_PANTR</name>
<reference evidence="1 2" key="1">
    <citation type="submission" date="2017-12" db="EMBL/GenBank/DDBJ databases">
        <title>High-resolution comparative analysis of great ape genomes.</title>
        <authorList>
            <person name="Pollen A."/>
            <person name="Hastie A."/>
            <person name="Hormozdiari F."/>
            <person name="Dougherty M."/>
            <person name="Liu R."/>
            <person name="Chaisson M."/>
            <person name="Hoppe E."/>
            <person name="Hill C."/>
            <person name="Pang A."/>
            <person name="Hillier L."/>
            <person name="Baker C."/>
            <person name="Armstrong J."/>
            <person name="Shendure J."/>
            <person name="Paten B."/>
            <person name="Wilson R."/>
            <person name="Chao H."/>
            <person name="Schneider V."/>
            <person name="Ventura M."/>
            <person name="Kronenberg Z."/>
            <person name="Murali S."/>
            <person name="Gordon D."/>
            <person name="Cantsilieris S."/>
            <person name="Munson K."/>
            <person name="Nelson B."/>
            <person name="Raja A."/>
            <person name="Underwood J."/>
            <person name="Diekhans M."/>
            <person name="Fiddes I."/>
            <person name="Haussler D."/>
            <person name="Eichler E."/>
        </authorList>
    </citation>
    <scope>NUCLEOTIDE SEQUENCE [LARGE SCALE GENOMIC DNA]</scope>
    <source>
        <strain evidence="1">Yerkes chimp pedigree #C0471</strain>
    </source>
</reference>
<dbReference type="AlphaFoldDB" id="A0A2J8NI95"/>
<dbReference type="EMBL" id="NBAG03000229">
    <property type="protein sequence ID" value="PNI71484.1"/>
    <property type="molecule type" value="Genomic_DNA"/>
</dbReference>
<evidence type="ECO:0000313" key="1">
    <source>
        <dbReference type="EMBL" id="PNI71484.1"/>
    </source>
</evidence>
<proteinExistence type="predicted"/>
<sequence>ALQHNLGIGGAVVVTLYKMGFPEAASSFRTHQIEAVPTSSASDGFKANLVFKEIEKKLEEIRRLTAQSQWLTQTSWL</sequence>
<feature type="non-terminal residue" evidence="1">
    <location>
        <position position="1"/>
    </location>
</feature>
<gene>
    <name evidence="1" type="ORF">CK820_G0010600</name>
</gene>
<accession>A0A2J8NI95</accession>
<organism evidence="1 2">
    <name type="scientific">Pan troglodytes</name>
    <name type="common">Chimpanzee</name>
    <dbReference type="NCBI Taxonomy" id="9598"/>
    <lineage>
        <taxon>Eukaryota</taxon>
        <taxon>Metazoa</taxon>
        <taxon>Chordata</taxon>
        <taxon>Craniata</taxon>
        <taxon>Vertebrata</taxon>
        <taxon>Euteleostomi</taxon>
        <taxon>Mammalia</taxon>
        <taxon>Eutheria</taxon>
        <taxon>Euarchontoglires</taxon>
        <taxon>Primates</taxon>
        <taxon>Haplorrhini</taxon>
        <taxon>Catarrhini</taxon>
        <taxon>Hominidae</taxon>
        <taxon>Pan</taxon>
    </lineage>
</organism>
<protein>
    <submittedName>
        <fullName evidence="1">SCP2 isoform 9</fullName>
    </submittedName>
</protein>
<evidence type="ECO:0000313" key="2">
    <source>
        <dbReference type="Proteomes" id="UP000236370"/>
    </source>
</evidence>
<dbReference type="Proteomes" id="UP000236370">
    <property type="component" value="Unassembled WGS sequence"/>
</dbReference>
<comment type="caution">
    <text evidence="1">The sequence shown here is derived from an EMBL/GenBank/DDBJ whole genome shotgun (WGS) entry which is preliminary data.</text>
</comment>